<dbReference type="SUPFAM" id="SSF57756">
    <property type="entry name" value="Retrovirus zinc finger-like domains"/>
    <property type="match status" value="1"/>
</dbReference>
<evidence type="ECO:0000256" key="1">
    <source>
        <dbReference type="PROSITE-ProRule" id="PRU00047"/>
    </source>
</evidence>
<keyword evidence="1" id="KW-0479">Metal-binding</keyword>
<dbReference type="InterPro" id="IPR036875">
    <property type="entry name" value="Znf_CCHC_sf"/>
</dbReference>
<dbReference type="Proteomes" id="UP000541610">
    <property type="component" value="Unassembled WGS sequence"/>
</dbReference>
<organism evidence="4 5">
    <name type="scientific">Perkinsus olseni</name>
    <name type="common">Perkinsus atlanticus</name>
    <dbReference type="NCBI Taxonomy" id="32597"/>
    <lineage>
        <taxon>Eukaryota</taxon>
        <taxon>Sar</taxon>
        <taxon>Alveolata</taxon>
        <taxon>Perkinsozoa</taxon>
        <taxon>Perkinsea</taxon>
        <taxon>Perkinsida</taxon>
        <taxon>Perkinsidae</taxon>
        <taxon>Perkinsus</taxon>
    </lineage>
</organism>
<feature type="domain" description="CCHC-type" evidence="3">
    <location>
        <begin position="223"/>
        <end position="237"/>
    </location>
</feature>
<evidence type="ECO:0000313" key="4">
    <source>
        <dbReference type="EMBL" id="KAF4688534.1"/>
    </source>
</evidence>
<keyword evidence="1" id="KW-0863">Zinc-finger</keyword>
<dbReference type="GO" id="GO:0008270">
    <property type="term" value="F:zinc ion binding"/>
    <property type="evidence" value="ECO:0007669"/>
    <property type="project" value="UniProtKB-KW"/>
</dbReference>
<name>A0A7J6NXA8_PEROL</name>
<gene>
    <name evidence="4" type="ORF">FOZ60_002646</name>
</gene>
<keyword evidence="1" id="KW-0862">Zinc</keyword>
<sequence length="276" mass="29618">MTNNTTTPPPAAAGAGPQDNAPGFADIKDMIMGVCNSSSMGVSKKSEVRDLLESLHNLYTGAQEGLVKAQSRLINLLEDHSALKDELSKAKIAPPASADGRLGIRVSDAERARADDAAKNLGYHTKVLGSTDPELFIREVGEINEGELREAIGSGCTSVFKKGLNAFVRVRKESVERLLETGVKVGWGLLKPEIRHRKVMCYNCCAVGRTAHLAKDCPNEPVCYKCGSKGHEGRACPGGAPHCANCNGNHHATDHRLCPTVHNLVRRDLGSLAKLY</sequence>
<evidence type="ECO:0000256" key="2">
    <source>
        <dbReference type="SAM" id="MobiDB-lite"/>
    </source>
</evidence>
<evidence type="ECO:0000313" key="5">
    <source>
        <dbReference type="Proteomes" id="UP000541610"/>
    </source>
</evidence>
<dbReference type="OrthoDB" id="3863715at2759"/>
<dbReference type="EMBL" id="JABANP010000149">
    <property type="protein sequence ID" value="KAF4688534.1"/>
    <property type="molecule type" value="Genomic_DNA"/>
</dbReference>
<dbReference type="AlphaFoldDB" id="A0A7J6NXA8"/>
<feature type="compositionally biased region" description="Low complexity" evidence="2">
    <location>
        <begin position="1"/>
        <end position="17"/>
    </location>
</feature>
<dbReference type="GO" id="GO:0003676">
    <property type="term" value="F:nucleic acid binding"/>
    <property type="evidence" value="ECO:0007669"/>
    <property type="project" value="InterPro"/>
</dbReference>
<protein>
    <recommendedName>
        <fullName evidence="3">CCHC-type domain-containing protein</fullName>
    </recommendedName>
</protein>
<feature type="region of interest" description="Disordered" evidence="2">
    <location>
        <begin position="1"/>
        <end position="21"/>
    </location>
</feature>
<dbReference type="Gene3D" id="4.10.60.10">
    <property type="entry name" value="Zinc finger, CCHC-type"/>
    <property type="match status" value="1"/>
</dbReference>
<dbReference type="SMART" id="SM00343">
    <property type="entry name" value="ZnF_C2HC"/>
    <property type="match status" value="2"/>
</dbReference>
<reference evidence="4 5" key="1">
    <citation type="submission" date="2020-04" db="EMBL/GenBank/DDBJ databases">
        <title>Perkinsus olseni comparative genomics.</title>
        <authorList>
            <person name="Bogema D.R."/>
        </authorList>
    </citation>
    <scope>NUCLEOTIDE SEQUENCE [LARGE SCALE GENOMIC DNA]</scope>
    <source>
        <strain evidence="4">00978-12</strain>
    </source>
</reference>
<proteinExistence type="predicted"/>
<comment type="caution">
    <text evidence="4">The sequence shown here is derived from an EMBL/GenBank/DDBJ whole genome shotgun (WGS) entry which is preliminary data.</text>
</comment>
<evidence type="ECO:0000259" key="3">
    <source>
        <dbReference type="PROSITE" id="PS50158"/>
    </source>
</evidence>
<dbReference type="InterPro" id="IPR001878">
    <property type="entry name" value="Znf_CCHC"/>
</dbReference>
<dbReference type="PROSITE" id="PS50158">
    <property type="entry name" value="ZF_CCHC"/>
    <property type="match status" value="1"/>
</dbReference>
<accession>A0A7J6NXA8</accession>